<name>A0A8A6RH80_9FLAV</name>
<feature type="transmembrane region" description="Helical" evidence="1">
    <location>
        <begin position="76"/>
        <end position="100"/>
    </location>
</feature>
<dbReference type="EMBL" id="MW208801">
    <property type="protein sequence ID" value="QTJ63643.1"/>
    <property type="molecule type" value="Genomic_RNA"/>
</dbReference>
<organism evidence="2">
    <name type="scientific">Neuropteran jingmen-related virus</name>
    <dbReference type="NCBI Taxonomy" id="2822568"/>
    <lineage>
        <taxon>Viruses</taxon>
        <taxon>Riboviria</taxon>
        <taxon>Orthornavirae</taxon>
        <taxon>Kitrinoviricota</taxon>
        <taxon>Flasuviricetes</taxon>
        <taxon>Amarillovirales</taxon>
        <taxon>Flaviviridae</taxon>
        <taxon>Jingmenvirus group</taxon>
    </lineage>
</organism>
<protein>
    <submittedName>
        <fullName evidence="2">VP4</fullName>
    </submittedName>
</protein>
<reference evidence="2" key="1">
    <citation type="submission" date="2020-11" db="EMBL/GenBank/DDBJ databases">
        <authorList>
            <person name="Paraskevopoulou S."/>
            <person name="Kaefer S."/>
            <person name="Zirkel F."/>
            <person name="Donath A."/>
            <person name="Petersen M."/>
            <person name="Liu S."/>
            <person name="Zhou X."/>
            <person name="Drosten C."/>
            <person name="Misof B."/>
            <person name="Junglen S."/>
        </authorList>
    </citation>
    <scope>NUCLEOTIDE SEQUENCE</scope>
    <source>
        <strain evidence="2">OKIAV339</strain>
    </source>
</reference>
<feature type="transmembrane region" description="Helical" evidence="1">
    <location>
        <begin position="106"/>
        <end position="124"/>
    </location>
</feature>
<accession>A0A8A6RH80</accession>
<evidence type="ECO:0000313" key="2">
    <source>
        <dbReference type="EMBL" id="QTJ63643.1"/>
    </source>
</evidence>
<keyword evidence="1" id="KW-0812">Transmembrane</keyword>
<keyword evidence="1" id="KW-1133">Transmembrane helix</keyword>
<evidence type="ECO:0000256" key="1">
    <source>
        <dbReference type="SAM" id="Phobius"/>
    </source>
</evidence>
<sequence length="125" mass="13883">MKEVMLIMFFLFVSVHCGDNNTKANLAKAWKWDLTGFSLDPNSWTDTWKQKMAYVAALGCYMASINYSYMTVGMVVALALGLVQLSWPLVAALCATAYGYKYKKQIFLGLGAVVSYCLAFGYSIV</sequence>
<proteinExistence type="predicted"/>
<keyword evidence="1" id="KW-0472">Membrane</keyword>
<reference evidence="2" key="2">
    <citation type="journal article" date="2021" name="Virus Evol.">
        <title>Viromics of extant insect orders unveil the evolution of the flavi-like superfamily.</title>
        <authorList>
            <person name="Sofia P."/>
            <person name="Simon K."/>
            <person name="Florian Z."/>
            <person name="Alexander D."/>
            <person name="Malte P."/>
            <person name="Shanlin L."/>
            <person name="Xin Z."/>
            <person name="Christian D."/>
            <person name="Bernhard M."/>
            <person name="Sandra J."/>
        </authorList>
    </citation>
    <scope>NUCLEOTIDE SEQUENCE</scope>
    <source>
        <strain evidence="2">OKIAV339</strain>
    </source>
</reference>